<reference evidence="2 3" key="1">
    <citation type="submission" date="2018-09" db="EMBL/GenBank/DDBJ databases">
        <authorList>
            <person name="Wang X."/>
            <person name="Du Z."/>
        </authorList>
    </citation>
    <scope>NUCLEOTIDE SEQUENCE [LARGE SCALE GENOMIC DNA]</scope>
    <source>
        <strain evidence="2 3">N3</strain>
    </source>
</reference>
<gene>
    <name evidence="2" type="ORF">D0X99_00775</name>
</gene>
<evidence type="ECO:0000313" key="2">
    <source>
        <dbReference type="EMBL" id="RIW18264.1"/>
    </source>
</evidence>
<dbReference type="Proteomes" id="UP000283522">
    <property type="component" value="Unassembled WGS sequence"/>
</dbReference>
<evidence type="ECO:0000313" key="3">
    <source>
        <dbReference type="Proteomes" id="UP000283522"/>
    </source>
</evidence>
<evidence type="ECO:0000256" key="1">
    <source>
        <dbReference type="SAM" id="Phobius"/>
    </source>
</evidence>
<dbReference type="AlphaFoldDB" id="A0A418PVT1"/>
<feature type="transmembrane region" description="Helical" evidence="1">
    <location>
        <begin position="21"/>
        <end position="42"/>
    </location>
</feature>
<proteinExistence type="predicted"/>
<dbReference type="Pfam" id="PF19578">
    <property type="entry name" value="DUF6090"/>
    <property type="match status" value="1"/>
</dbReference>
<dbReference type="RefSeq" id="WP_119475743.1">
    <property type="nucleotide sequence ID" value="NZ_QXML01000001.1"/>
</dbReference>
<dbReference type="EMBL" id="QXML01000001">
    <property type="protein sequence ID" value="RIW18264.1"/>
    <property type="molecule type" value="Genomic_DNA"/>
</dbReference>
<sequence>MVTIFRKIRQSLLQQNRVTRYLVYAIGEIILVVIGILIALQVNNYREAQIKKARERAFLHGLKSDLLLNITELDRSIDRYTRASSSAEVMISYFEGAPISGSDSLNFHTMEVLNWEPFIRNNSTIREMISSGSLGILSDDSLKSELMRMELNYDKIDGSQEHMRYDYQEYLYGPYFRTGDVGQAYKDYIKFVDRDTQTSAKPTSPEVIEKLLSDPTYKNGFSLCLLNGRNLIEELKTMKVSTEQLLDRIEAQLNR</sequence>
<dbReference type="InterPro" id="IPR045749">
    <property type="entry name" value="DUF6090"/>
</dbReference>
<accession>A0A418PVT1</accession>
<protein>
    <submittedName>
        <fullName evidence="2">Uncharacterized protein</fullName>
    </submittedName>
</protein>
<keyword evidence="1" id="KW-0472">Membrane</keyword>
<keyword evidence="3" id="KW-1185">Reference proteome</keyword>
<comment type="caution">
    <text evidence="2">The sequence shown here is derived from an EMBL/GenBank/DDBJ whole genome shotgun (WGS) entry which is preliminary data.</text>
</comment>
<organism evidence="2 3">
    <name type="scientific">Algoriphagus lacus</name>
    <dbReference type="NCBI Taxonomy" id="2056311"/>
    <lineage>
        <taxon>Bacteria</taxon>
        <taxon>Pseudomonadati</taxon>
        <taxon>Bacteroidota</taxon>
        <taxon>Cytophagia</taxon>
        <taxon>Cytophagales</taxon>
        <taxon>Cyclobacteriaceae</taxon>
        <taxon>Algoriphagus</taxon>
    </lineage>
</organism>
<name>A0A418PVT1_9BACT</name>
<keyword evidence="1" id="KW-0812">Transmembrane</keyword>
<keyword evidence="1" id="KW-1133">Transmembrane helix</keyword>
<dbReference type="OrthoDB" id="822214at2"/>